<accession>A0A232M6J3</accession>
<dbReference type="Proteomes" id="UP000243515">
    <property type="component" value="Unassembled WGS sequence"/>
</dbReference>
<name>A0A232M6J3_9EURO</name>
<dbReference type="OrthoDB" id="4485682at2759"/>
<dbReference type="Pfam" id="PF11917">
    <property type="entry name" value="DUF3435"/>
    <property type="match status" value="1"/>
</dbReference>
<gene>
    <name evidence="1" type="ORF">Egran_00231</name>
</gene>
<dbReference type="AlphaFoldDB" id="A0A232M6J3"/>
<evidence type="ECO:0000313" key="2">
    <source>
        <dbReference type="Proteomes" id="UP000243515"/>
    </source>
</evidence>
<dbReference type="EMBL" id="NPHW01002181">
    <property type="protein sequence ID" value="OXV12009.1"/>
    <property type="molecule type" value="Genomic_DNA"/>
</dbReference>
<dbReference type="InterPro" id="IPR021842">
    <property type="entry name" value="DUF3435"/>
</dbReference>
<dbReference type="PANTHER" id="PTHR37535:SF2">
    <property type="entry name" value="FINGER DOMAIN PROTEIN, PUTATIVE (AFU_ORTHOLOGUE AFUA_6G09300)-RELATED"/>
    <property type="match status" value="1"/>
</dbReference>
<dbReference type="PANTHER" id="PTHR37535">
    <property type="entry name" value="FLUG DOMAIN PROTEIN"/>
    <property type="match status" value="1"/>
</dbReference>
<evidence type="ECO:0000313" key="1">
    <source>
        <dbReference type="EMBL" id="OXV12009.1"/>
    </source>
</evidence>
<protein>
    <submittedName>
        <fullName evidence="1">Uncharacterized protein</fullName>
    </submittedName>
</protein>
<organism evidence="1 2">
    <name type="scientific">Elaphomyces granulatus</name>
    <dbReference type="NCBI Taxonomy" id="519963"/>
    <lineage>
        <taxon>Eukaryota</taxon>
        <taxon>Fungi</taxon>
        <taxon>Dikarya</taxon>
        <taxon>Ascomycota</taxon>
        <taxon>Pezizomycotina</taxon>
        <taxon>Eurotiomycetes</taxon>
        <taxon>Eurotiomycetidae</taxon>
        <taxon>Eurotiales</taxon>
        <taxon>Elaphomycetaceae</taxon>
        <taxon>Elaphomyces</taxon>
    </lineage>
</organism>
<reference evidence="1 2" key="1">
    <citation type="journal article" date="2015" name="Environ. Microbiol.">
        <title>Metagenome sequence of Elaphomyces granulatus from sporocarp tissue reveals Ascomycota ectomycorrhizal fingerprints of genome expansion and a Proteobacteria-rich microbiome.</title>
        <authorList>
            <person name="Quandt C.A."/>
            <person name="Kohler A."/>
            <person name="Hesse C.N."/>
            <person name="Sharpton T.J."/>
            <person name="Martin F."/>
            <person name="Spatafora J.W."/>
        </authorList>
    </citation>
    <scope>NUCLEOTIDE SEQUENCE [LARGE SCALE GENOMIC DNA]</scope>
    <source>
        <strain evidence="1 2">OSC145934</strain>
    </source>
</reference>
<sequence length="332" mass="38193">MSSSSCSDSDDSDDDYYYTPTPFLAHHDHHHDDLTPLVIWDAPGSTPSHLSRNLANVPLDYGRSEKTKRRGARIEKRWHKYCEVKAAEPGALPKWSDAEEALRQSTPNDIPRFLNYCMKLKRGEGGRRLKGIKKGSALRADWKCVQGYYRRVTHTSFTKEQGEEINADLTEFNETVLQTTERRFHLGFERIQICLFAIIGIFTVNRIQALLALQPKHLQLSIQRDPLGGPPIPMVELRAVHTKQFLGIEQHKNFPLPEIVDDPSLIFSPHVFLFGILFSLDAFEAPHLRSMEDLRRLLVEDRCQQMVLPLRPEIEEYFLCCMTDMAPNHPMD</sequence>
<keyword evidence="2" id="KW-1185">Reference proteome</keyword>
<comment type="caution">
    <text evidence="1">The sequence shown here is derived from an EMBL/GenBank/DDBJ whole genome shotgun (WGS) entry which is preliminary data.</text>
</comment>
<proteinExistence type="predicted"/>